<feature type="transmembrane region" description="Helical" evidence="1">
    <location>
        <begin position="88"/>
        <end position="114"/>
    </location>
</feature>
<evidence type="ECO:0000313" key="3">
    <source>
        <dbReference type="Proteomes" id="UP000558488"/>
    </source>
</evidence>
<evidence type="ECO:0000256" key="1">
    <source>
        <dbReference type="SAM" id="Phobius"/>
    </source>
</evidence>
<name>A0A7J7Y943_PIPKU</name>
<keyword evidence="1" id="KW-0472">Membrane</keyword>
<organism evidence="2 3">
    <name type="scientific">Pipistrellus kuhlii</name>
    <name type="common">Kuhl's pipistrelle</name>
    <dbReference type="NCBI Taxonomy" id="59472"/>
    <lineage>
        <taxon>Eukaryota</taxon>
        <taxon>Metazoa</taxon>
        <taxon>Chordata</taxon>
        <taxon>Craniata</taxon>
        <taxon>Vertebrata</taxon>
        <taxon>Euteleostomi</taxon>
        <taxon>Mammalia</taxon>
        <taxon>Eutheria</taxon>
        <taxon>Laurasiatheria</taxon>
        <taxon>Chiroptera</taxon>
        <taxon>Yangochiroptera</taxon>
        <taxon>Vespertilionidae</taxon>
        <taxon>Pipistrellus</taxon>
    </lineage>
</organism>
<gene>
    <name evidence="2" type="ORF">mPipKuh1_010306</name>
</gene>
<protein>
    <submittedName>
        <fullName evidence="2">Uncharacterized protein</fullName>
    </submittedName>
</protein>
<comment type="caution">
    <text evidence="2">The sequence shown here is derived from an EMBL/GenBank/DDBJ whole genome shotgun (WGS) entry which is preliminary data.</text>
</comment>
<feature type="transmembrane region" description="Helical" evidence="1">
    <location>
        <begin position="35"/>
        <end position="54"/>
    </location>
</feature>
<dbReference type="AlphaFoldDB" id="A0A7J7Y943"/>
<reference evidence="2 3" key="1">
    <citation type="journal article" date="2020" name="Nature">
        <title>Six reference-quality genomes reveal evolution of bat adaptations.</title>
        <authorList>
            <person name="Jebb D."/>
            <person name="Huang Z."/>
            <person name="Pippel M."/>
            <person name="Hughes G.M."/>
            <person name="Lavrichenko K."/>
            <person name="Devanna P."/>
            <person name="Winkler S."/>
            <person name="Jermiin L.S."/>
            <person name="Skirmuntt E.C."/>
            <person name="Katzourakis A."/>
            <person name="Burkitt-Gray L."/>
            <person name="Ray D.A."/>
            <person name="Sullivan K.A.M."/>
            <person name="Roscito J.G."/>
            <person name="Kirilenko B.M."/>
            <person name="Davalos L.M."/>
            <person name="Corthals A.P."/>
            <person name="Power M.L."/>
            <person name="Jones G."/>
            <person name="Ransome R.D."/>
            <person name="Dechmann D.K.N."/>
            <person name="Locatelli A.G."/>
            <person name="Puechmaille S.J."/>
            <person name="Fedrigo O."/>
            <person name="Jarvis E.D."/>
            <person name="Hiller M."/>
            <person name="Vernes S.C."/>
            <person name="Myers E.W."/>
            <person name="Teeling E.C."/>
        </authorList>
    </citation>
    <scope>NUCLEOTIDE SEQUENCE [LARGE SCALE GENOMIC DNA]</scope>
    <source>
        <strain evidence="2">MPipKuh1</strain>
        <tissue evidence="2">Flight muscle</tissue>
    </source>
</reference>
<proteinExistence type="predicted"/>
<dbReference type="Proteomes" id="UP000558488">
    <property type="component" value="Unassembled WGS sequence"/>
</dbReference>
<keyword evidence="3" id="KW-1185">Reference proteome</keyword>
<keyword evidence="1" id="KW-1133">Transmembrane helix</keyword>
<accession>A0A7J7Y943</accession>
<sequence>MDPETKRSRIGFLVRAYARVWGSVPSRECAGGSQLMMFLFHPYFYLFIPLPLSLKINKGKKIKEVKLYMYTDIHIHTHMHTHICIHIYSIYIILFSMTLVKLTDFSLCIIMFHFKRPLLISAGHRYFGLIPS</sequence>
<evidence type="ECO:0000313" key="2">
    <source>
        <dbReference type="EMBL" id="KAF6358479.1"/>
    </source>
</evidence>
<dbReference type="EMBL" id="JACAGB010000006">
    <property type="protein sequence ID" value="KAF6358479.1"/>
    <property type="molecule type" value="Genomic_DNA"/>
</dbReference>
<keyword evidence="1" id="KW-0812">Transmembrane</keyword>